<organism evidence="2 3">
    <name type="scientific">Trifolium medium</name>
    <dbReference type="NCBI Taxonomy" id="97028"/>
    <lineage>
        <taxon>Eukaryota</taxon>
        <taxon>Viridiplantae</taxon>
        <taxon>Streptophyta</taxon>
        <taxon>Embryophyta</taxon>
        <taxon>Tracheophyta</taxon>
        <taxon>Spermatophyta</taxon>
        <taxon>Magnoliopsida</taxon>
        <taxon>eudicotyledons</taxon>
        <taxon>Gunneridae</taxon>
        <taxon>Pentapetalae</taxon>
        <taxon>rosids</taxon>
        <taxon>fabids</taxon>
        <taxon>Fabales</taxon>
        <taxon>Fabaceae</taxon>
        <taxon>Papilionoideae</taxon>
        <taxon>50 kb inversion clade</taxon>
        <taxon>NPAAA clade</taxon>
        <taxon>Hologalegina</taxon>
        <taxon>IRL clade</taxon>
        <taxon>Trifolieae</taxon>
        <taxon>Trifolium</taxon>
    </lineage>
</organism>
<comment type="caution">
    <text evidence="2">The sequence shown here is derived from an EMBL/GenBank/DDBJ whole genome shotgun (WGS) entry which is preliminary data.</text>
</comment>
<keyword evidence="3" id="KW-1185">Reference proteome</keyword>
<feature type="region of interest" description="Disordered" evidence="1">
    <location>
        <begin position="1"/>
        <end position="45"/>
    </location>
</feature>
<dbReference type="Proteomes" id="UP000265520">
    <property type="component" value="Unassembled WGS sequence"/>
</dbReference>
<evidence type="ECO:0000256" key="1">
    <source>
        <dbReference type="SAM" id="MobiDB-lite"/>
    </source>
</evidence>
<accession>A0A392RQ18</accession>
<dbReference type="AlphaFoldDB" id="A0A392RQ18"/>
<dbReference type="EMBL" id="LXQA010254110">
    <property type="protein sequence ID" value="MCI38297.1"/>
    <property type="molecule type" value="Genomic_DNA"/>
</dbReference>
<reference evidence="2 3" key="1">
    <citation type="journal article" date="2018" name="Front. Plant Sci.">
        <title>Red Clover (Trifolium pratense) and Zigzag Clover (T. medium) - A Picture of Genomic Similarities and Differences.</title>
        <authorList>
            <person name="Dluhosova J."/>
            <person name="Istvanek J."/>
            <person name="Nedelnik J."/>
            <person name="Repkova J."/>
        </authorList>
    </citation>
    <scope>NUCLEOTIDE SEQUENCE [LARGE SCALE GENOMIC DNA]</scope>
    <source>
        <strain evidence="3">cv. 10/8</strain>
        <tissue evidence="2">Leaf</tissue>
    </source>
</reference>
<evidence type="ECO:0000313" key="3">
    <source>
        <dbReference type="Proteomes" id="UP000265520"/>
    </source>
</evidence>
<evidence type="ECO:0000313" key="2">
    <source>
        <dbReference type="EMBL" id="MCI38297.1"/>
    </source>
</evidence>
<proteinExistence type="predicted"/>
<feature type="compositionally biased region" description="Basic and acidic residues" evidence="1">
    <location>
        <begin position="24"/>
        <end position="45"/>
    </location>
</feature>
<name>A0A392RQ18_9FABA</name>
<feature type="non-terminal residue" evidence="2">
    <location>
        <position position="1"/>
    </location>
</feature>
<sequence length="95" mass="10677">IKRGKLNRYTKDQGYRGSKKIKKKVDSIKNKEKDNESSKEELDKGKHPFVASVMGAFLKHCIGLSSKEEDPQEGNVKLSGYIGDKTYNFPIASIT</sequence>
<protein>
    <submittedName>
        <fullName evidence="2">Uncharacterized protein</fullName>
    </submittedName>
</protein>